<organism evidence="2 3">
    <name type="scientific">Pleomassaria siparia CBS 279.74</name>
    <dbReference type="NCBI Taxonomy" id="1314801"/>
    <lineage>
        <taxon>Eukaryota</taxon>
        <taxon>Fungi</taxon>
        <taxon>Dikarya</taxon>
        <taxon>Ascomycota</taxon>
        <taxon>Pezizomycotina</taxon>
        <taxon>Dothideomycetes</taxon>
        <taxon>Pleosporomycetidae</taxon>
        <taxon>Pleosporales</taxon>
        <taxon>Pleomassariaceae</taxon>
        <taxon>Pleomassaria</taxon>
    </lineage>
</organism>
<evidence type="ECO:0000256" key="1">
    <source>
        <dbReference type="SAM" id="MobiDB-lite"/>
    </source>
</evidence>
<name>A0A6G1KEK9_9PLEO</name>
<sequence length="162" mass="18000">MAVTSPEGNGHSQSSKQFAVRQRVNAVRLVYYRVEWRSTACRPLLCECQIQVAILPPRIAPVVQSWGNSSCKRAVIASVYFDGATRQPFVGTMARRWGGPWGTAAVKSSSVAIRFMRRLLEACPRPDLESLIKLSPGAERATDSCTHGERRLARERGRRGQT</sequence>
<proteinExistence type="predicted"/>
<feature type="compositionally biased region" description="Basic and acidic residues" evidence="1">
    <location>
        <begin position="140"/>
        <end position="155"/>
    </location>
</feature>
<keyword evidence="3" id="KW-1185">Reference proteome</keyword>
<evidence type="ECO:0000313" key="2">
    <source>
        <dbReference type="EMBL" id="KAF2710871.1"/>
    </source>
</evidence>
<reference evidence="2" key="1">
    <citation type="journal article" date="2020" name="Stud. Mycol.">
        <title>101 Dothideomycetes genomes: a test case for predicting lifestyles and emergence of pathogens.</title>
        <authorList>
            <person name="Haridas S."/>
            <person name="Albert R."/>
            <person name="Binder M."/>
            <person name="Bloem J."/>
            <person name="Labutti K."/>
            <person name="Salamov A."/>
            <person name="Andreopoulos B."/>
            <person name="Baker S."/>
            <person name="Barry K."/>
            <person name="Bills G."/>
            <person name="Bluhm B."/>
            <person name="Cannon C."/>
            <person name="Castanera R."/>
            <person name="Culley D."/>
            <person name="Daum C."/>
            <person name="Ezra D."/>
            <person name="Gonzalez J."/>
            <person name="Henrissat B."/>
            <person name="Kuo A."/>
            <person name="Liang C."/>
            <person name="Lipzen A."/>
            <person name="Lutzoni F."/>
            <person name="Magnuson J."/>
            <person name="Mondo S."/>
            <person name="Nolan M."/>
            <person name="Ohm R."/>
            <person name="Pangilinan J."/>
            <person name="Park H.-J."/>
            <person name="Ramirez L."/>
            <person name="Alfaro M."/>
            <person name="Sun H."/>
            <person name="Tritt A."/>
            <person name="Yoshinaga Y."/>
            <person name="Zwiers L.-H."/>
            <person name="Turgeon B."/>
            <person name="Goodwin S."/>
            <person name="Spatafora J."/>
            <person name="Crous P."/>
            <person name="Grigoriev I."/>
        </authorList>
    </citation>
    <scope>NUCLEOTIDE SEQUENCE</scope>
    <source>
        <strain evidence="2">CBS 279.74</strain>
    </source>
</reference>
<evidence type="ECO:0000313" key="3">
    <source>
        <dbReference type="Proteomes" id="UP000799428"/>
    </source>
</evidence>
<protein>
    <submittedName>
        <fullName evidence="2">Uncharacterized protein</fullName>
    </submittedName>
</protein>
<dbReference type="Proteomes" id="UP000799428">
    <property type="component" value="Unassembled WGS sequence"/>
</dbReference>
<feature type="region of interest" description="Disordered" evidence="1">
    <location>
        <begin position="140"/>
        <end position="162"/>
    </location>
</feature>
<dbReference type="EMBL" id="MU005768">
    <property type="protein sequence ID" value="KAF2710871.1"/>
    <property type="molecule type" value="Genomic_DNA"/>
</dbReference>
<gene>
    <name evidence="2" type="ORF">K504DRAFT_453912</name>
</gene>
<dbReference type="AlphaFoldDB" id="A0A6G1KEK9"/>
<accession>A0A6G1KEK9</accession>